<evidence type="ECO:0000256" key="2">
    <source>
        <dbReference type="ARBA" id="ARBA00022525"/>
    </source>
</evidence>
<dbReference type="InterPro" id="IPR001254">
    <property type="entry name" value="Trypsin_dom"/>
</dbReference>
<evidence type="ECO:0000256" key="12">
    <source>
        <dbReference type="PROSITE-ProRule" id="PRU00121"/>
    </source>
</evidence>
<keyword evidence="7 13" id="KW-0720">Serine protease</keyword>
<keyword evidence="18" id="KW-1185">Reference proteome</keyword>
<evidence type="ECO:0000256" key="10">
    <source>
        <dbReference type="ARBA" id="ARBA00038868"/>
    </source>
</evidence>
<dbReference type="SMART" id="SM00130">
    <property type="entry name" value="KR"/>
    <property type="match status" value="1"/>
</dbReference>
<keyword evidence="2" id="KW-0964">Secreted</keyword>
<keyword evidence="3 12" id="KW-0420">Kringle</keyword>
<dbReference type="FunFam" id="2.40.20.10:FF:000001">
    <property type="entry name" value="Urokinase-type plasminogen activator"/>
    <property type="match status" value="1"/>
</dbReference>
<feature type="domain" description="Kringle" evidence="15">
    <location>
        <begin position="27"/>
        <end position="108"/>
    </location>
</feature>
<dbReference type="GO" id="GO:0005615">
    <property type="term" value="C:extracellular space"/>
    <property type="evidence" value="ECO:0007669"/>
    <property type="project" value="TreeGrafter"/>
</dbReference>
<dbReference type="SMART" id="SM00020">
    <property type="entry name" value="Tryp_SPc"/>
    <property type="match status" value="1"/>
</dbReference>
<evidence type="ECO:0000256" key="9">
    <source>
        <dbReference type="ARBA" id="ARBA00036320"/>
    </source>
</evidence>
<keyword evidence="6 13" id="KW-0378">Hydrolase</keyword>
<dbReference type="PROSITE" id="PS50070">
    <property type="entry name" value="KRINGLE_2"/>
    <property type="match status" value="1"/>
</dbReference>
<dbReference type="Gene3D" id="2.40.10.10">
    <property type="entry name" value="Trypsin-like serine proteases"/>
    <property type="match status" value="1"/>
</dbReference>
<dbReference type="Proteomes" id="UP000694680">
    <property type="component" value="Chromosome 19"/>
</dbReference>
<dbReference type="CDD" id="cd00190">
    <property type="entry name" value="Tryp_SPc"/>
    <property type="match status" value="1"/>
</dbReference>
<dbReference type="SUPFAM" id="SSF57440">
    <property type="entry name" value="Kringle-like"/>
    <property type="match status" value="1"/>
</dbReference>
<keyword evidence="5" id="KW-0732">Signal</keyword>
<proteinExistence type="predicted"/>
<evidence type="ECO:0000256" key="4">
    <source>
        <dbReference type="ARBA" id="ARBA00022670"/>
    </source>
</evidence>
<dbReference type="PROSITE" id="PS01186">
    <property type="entry name" value="EGF_2"/>
    <property type="match status" value="1"/>
</dbReference>
<evidence type="ECO:0000313" key="18">
    <source>
        <dbReference type="Proteomes" id="UP000694680"/>
    </source>
</evidence>
<dbReference type="InterPro" id="IPR043504">
    <property type="entry name" value="Peptidase_S1_PA_chymotrypsin"/>
</dbReference>
<feature type="domain" description="Peptidase S1" evidence="16">
    <location>
        <begin position="140"/>
        <end position="381"/>
    </location>
</feature>
<dbReference type="InterPro" id="IPR000001">
    <property type="entry name" value="Kringle"/>
</dbReference>
<dbReference type="PRINTS" id="PR00018">
    <property type="entry name" value="KRINGLE"/>
</dbReference>
<keyword evidence="11" id="KW-0245">EGF-like domain</keyword>
<dbReference type="CDD" id="cd00108">
    <property type="entry name" value="KR"/>
    <property type="match status" value="1"/>
</dbReference>
<dbReference type="FunFam" id="2.40.10.10:FF:000003">
    <property type="entry name" value="Transmembrane serine protease 3"/>
    <property type="match status" value="1"/>
</dbReference>
<dbReference type="PANTHER" id="PTHR24264">
    <property type="entry name" value="TRYPSIN-RELATED"/>
    <property type="match status" value="1"/>
</dbReference>
<dbReference type="InterPro" id="IPR038178">
    <property type="entry name" value="Kringle_sf"/>
</dbReference>
<dbReference type="GO" id="GO:0006508">
    <property type="term" value="P:proteolysis"/>
    <property type="evidence" value="ECO:0007669"/>
    <property type="project" value="UniProtKB-KW"/>
</dbReference>
<reference evidence="17" key="2">
    <citation type="submission" date="2025-08" db="UniProtKB">
        <authorList>
            <consortium name="Ensembl"/>
        </authorList>
    </citation>
    <scope>IDENTIFICATION</scope>
</reference>
<dbReference type="Gene3D" id="2.40.20.10">
    <property type="entry name" value="Plasminogen Kringle 4"/>
    <property type="match status" value="1"/>
</dbReference>
<dbReference type="Pfam" id="PF00051">
    <property type="entry name" value="Kringle"/>
    <property type="match status" value="1"/>
</dbReference>
<comment type="subcellular location">
    <subcellularLocation>
        <location evidence="1">Secreted</location>
        <location evidence="1">Extracellular space</location>
    </subcellularLocation>
</comment>
<dbReference type="InterPro" id="IPR033116">
    <property type="entry name" value="TRYPSIN_SER"/>
</dbReference>
<evidence type="ECO:0000256" key="13">
    <source>
        <dbReference type="RuleBase" id="RU363034"/>
    </source>
</evidence>
<feature type="domain" description="EGF-like" evidence="14">
    <location>
        <begin position="1"/>
        <end position="21"/>
    </location>
</feature>
<dbReference type="InterPro" id="IPR050127">
    <property type="entry name" value="Serine_Proteases_S1"/>
</dbReference>
<dbReference type="InterPro" id="IPR000742">
    <property type="entry name" value="EGF"/>
</dbReference>
<dbReference type="PROSITE" id="PS00022">
    <property type="entry name" value="EGF_1"/>
    <property type="match status" value="1"/>
</dbReference>
<dbReference type="PROSITE" id="PS50026">
    <property type="entry name" value="EGF_3"/>
    <property type="match status" value="1"/>
</dbReference>
<evidence type="ECO:0000256" key="1">
    <source>
        <dbReference type="ARBA" id="ARBA00004239"/>
    </source>
</evidence>
<organism evidence="17 18">
    <name type="scientific">Gouania willdenowi</name>
    <name type="common">Blunt-snouted clingfish</name>
    <name type="synonym">Lepadogaster willdenowi</name>
    <dbReference type="NCBI Taxonomy" id="441366"/>
    <lineage>
        <taxon>Eukaryota</taxon>
        <taxon>Metazoa</taxon>
        <taxon>Chordata</taxon>
        <taxon>Craniata</taxon>
        <taxon>Vertebrata</taxon>
        <taxon>Euteleostomi</taxon>
        <taxon>Actinopterygii</taxon>
        <taxon>Neopterygii</taxon>
        <taxon>Teleostei</taxon>
        <taxon>Neoteleostei</taxon>
        <taxon>Acanthomorphata</taxon>
        <taxon>Ovalentaria</taxon>
        <taxon>Blenniimorphae</taxon>
        <taxon>Blenniiformes</taxon>
        <taxon>Gobiesocoidei</taxon>
        <taxon>Gobiesocidae</taxon>
        <taxon>Gobiesocinae</taxon>
        <taxon>Gouania</taxon>
    </lineage>
</organism>
<dbReference type="Pfam" id="PF00089">
    <property type="entry name" value="Trypsin"/>
    <property type="match status" value="1"/>
</dbReference>
<feature type="disulfide bond" evidence="11">
    <location>
        <begin position="11"/>
        <end position="20"/>
    </location>
</feature>
<protein>
    <recommendedName>
        <fullName evidence="10">trypsin</fullName>
        <ecNumber evidence="10">3.4.21.4</ecNumber>
    </recommendedName>
</protein>
<dbReference type="InterPro" id="IPR013806">
    <property type="entry name" value="Kringle-like"/>
</dbReference>
<dbReference type="AlphaFoldDB" id="A0A8C5HKL5"/>
<evidence type="ECO:0000259" key="15">
    <source>
        <dbReference type="PROSITE" id="PS50070"/>
    </source>
</evidence>
<evidence type="ECO:0000259" key="16">
    <source>
        <dbReference type="PROSITE" id="PS50240"/>
    </source>
</evidence>
<evidence type="ECO:0000256" key="6">
    <source>
        <dbReference type="ARBA" id="ARBA00022801"/>
    </source>
</evidence>
<dbReference type="GO" id="GO:1901701">
    <property type="term" value="P:cellular response to oxygen-containing compound"/>
    <property type="evidence" value="ECO:0007669"/>
    <property type="project" value="UniProtKB-ARBA"/>
</dbReference>
<dbReference type="PROSITE" id="PS00135">
    <property type="entry name" value="TRYPSIN_SER"/>
    <property type="match status" value="1"/>
</dbReference>
<dbReference type="PROSITE" id="PS50240">
    <property type="entry name" value="TRYPSIN_DOM"/>
    <property type="match status" value="1"/>
</dbReference>
<reference evidence="17" key="1">
    <citation type="submission" date="2020-06" db="EMBL/GenBank/DDBJ databases">
        <authorList>
            <consortium name="Wellcome Sanger Institute Data Sharing"/>
        </authorList>
    </citation>
    <scope>NUCLEOTIDE SEQUENCE [LARGE SCALE GENOMIC DNA]</scope>
</reference>
<evidence type="ECO:0000256" key="3">
    <source>
        <dbReference type="ARBA" id="ARBA00022572"/>
    </source>
</evidence>
<dbReference type="InterPro" id="IPR001314">
    <property type="entry name" value="Peptidase_S1A"/>
</dbReference>
<keyword evidence="8 11" id="KW-1015">Disulfide bond</keyword>
<name>A0A8C5HKL5_GOUWI</name>
<evidence type="ECO:0000256" key="11">
    <source>
        <dbReference type="PROSITE-ProRule" id="PRU00076"/>
    </source>
</evidence>
<dbReference type="GO" id="GO:0033993">
    <property type="term" value="P:response to lipid"/>
    <property type="evidence" value="ECO:0007669"/>
    <property type="project" value="UniProtKB-ARBA"/>
</dbReference>
<sequence length="381" mass="42105">QKRARGFKCTCPDGFAGKRCQKTIGSDCYNGNGESYRGRARKTEGGKKCLPWRSSYIRKRVENPLVVYADFNGLDRKCCRNPDGDVKPWCFYKENSELKWDYCNVKECSTSTPNTTNPTLTTPFSQCGKPKPDLTSDSKIIGGSLSEEGSHPWQVSLQARDRGSRGAFGHICGGILLSSCWVLTAAHCIDSQSEYQVEMGGSIIHEPREDMDQIIQVDEVIVHENYQDDNLQNDIGLSKISFIRHSPYCAKETDFVKAVCLPQQMFPAGKKCVISGWGATSTESYSPNLMDAHVFLISKERCTSSGVYGSEIKDGMFCAGLLQGGIDSCQGDSGGPLVCWDNGTNYITGVVSWGYGCADKNKPGVYTNVYTFIDWIESKMN</sequence>
<gene>
    <name evidence="17" type="primary">LOC114481233</name>
</gene>
<comment type="caution">
    <text evidence="11">Lacks conserved residue(s) required for the propagation of feature annotation.</text>
</comment>
<evidence type="ECO:0000256" key="7">
    <source>
        <dbReference type="ARBA" id="ARBA00022825"/>
    </source>
</evidence>
<comment type="catalytic activity">
    <reaction evidence="9">
        <text>Preferential cleavage: Arg-|-Xaa, Lys-|-Xaa.</text>
        <dbReference type="EC" id="3.4.21.4"/>
    </reaction>
</comment>
<dbReference type="PANTHER" id="PTHR24264:SF40">
    <property type="entry name" value="HYALURONAN-BINDING PROTEIN 2"/>
    <property type="match status" value="1"/>
</dbReference>
<dbReference type="EC" id="3.4.21.4" evidence="10"/>
<dbReference type="PROSITE" id="PS00134">
    <property type="entry name" value="TRYPSIN_HIS"/>
    <property type="match status" value="1"/>
</dbReference>
<dbReference type="SUPFAM" id="SSF50494">
    <property type="entry name" value="Trypsin-like serine proteases"/>
    <property type="match status" value="1"/>
</dbReference>
<dbReference type="Ensembl" id="ENSGWIT00000049701.1">
    <property type="protein sequence ID" value="ENSGWIP00000045904.1"/>
    <property type="gene ID" value="ENSGWIG00000022686.1"/>
</dbReference>
<dbReference type="PRINTS" id="PR00722">
    <property type="entry name" value="CHYMOTRYPSIN"/>
</dbReference>
<dbReference type="GO" id="GO:0004252">
    <property type="term" value="F:serine-type endopeptidase activity"/>
    <property type="evidence" value="ECO:0007669"/>
    <property type="project" value="UniProtKB-EC"/>
</dbReference>
<keyword evidence="4 13" id="KW-0645">Protease</keyword>
<reference evidence="17" key="3">
    <citation type="submission" date="2025-09" db="UniProtKB">
        <authorList>
            <consortium name="Ensembl"/>
        </authorList>
    </citation>
    <scope>IDENTIFICATION</scope>
</reference>
<dbReference type="InterPro" id="IPR018114">
    <property type="entry name" value="TRYPSIN_HIS"/>
</dbReference>
<evidence type="ECO:0000313" key="17">
    <source>
        <dbReference type="Ensembl" id="ENSGWIP00000045904.1"/>
    </source>
</evidence>
<dbReference type="InterPro" id="IPR009003">
    <property type="entry name" value="Peptidase_S1_PA"/>
</dbReference>
<evidence type="ECO:0000259" key="14">
    <source>
        <dbReference type="PROSITE" id="PS50026"/>
    </source>
</evidence>
<accession>A0A8C5HKL5</accession>
<evidence type="ECO:0000256" key="5">
    <source>
        <dbReference type="ARBA" id="ARBA00022729"/>
    </source>
</evidence>
<evidence type="ECO:0000256" key="8">
    <source>
        <dbReference type="ARBA" id="ARBA00023157"/>
    </source>
</evidence>